<feature type="region of interest" description="Disordered" evidence="2">
    <location>
        <begin position="130"/>
        <end position="199"/>
    </location>
</feature>
<dbReference type="InterPro" id="IPR047184">
    <property type="entry name" value="KANK1-4"/>
</dbReference>
<dbReference type="AlphaFoldDB" id="A0A8C7BG28"/>
<dbReference type="PANTHER" id="PTHR24168:SF23">
    <property type="entry name" value="KN MOTIF AND ANKYRIN REPEAT DOMAIN-CONTAINING PROTEIN 3"/>
    <property type="match status" value="1"/>
</dbReference>
<dbReference type="Proteomes" id="UP000694425">
    <property type="component" value="Unplaced"/>
</dbReference>
<sequence>MFSDHSPLFLLPFLPPPPQHAETWTWGRPHSFILKFQGLLKDQGGQDICVWEGGCGSLYSLRVPAPASPPLGTFSRVCLAATPENMAKFALNQNLPGILKSIMKRRDGTPGAQPSPGPKSLQFVGVLNGEYESSSSEDDSDSDSDSEDGAAEAPRSSSSGEDSGRDVGDDSGRDALDPEPEPEPAPELEAEPQPGAQGRCELSPRLREACAALQRQLSRPRGITRDGGAARLVAQEWFRVSSQRRSQAEPVAGVLGAVARLGPELLAHVVNLADGNGNTALHYSVSHGNLAISSLLLDTGVCEVDRQNRAGYTALMLAALTSVGREEDMAVVQRLFHMGNVNAKASQEGTSALAIALEAEQDEVAALLHAHLSSGQPQSLVSAAPRLQEPRPPPPHAGFTEHSKGAPGRRPPFRLSWGSTQGQGNLGLTPCMWLGPEGPPAKHL</sequence>
<dbReference type="GO" id="GO:0005856">
    <property type="term" value="C:cytoskeleton"/>
    <property type="evidence" value="ECO:0007669"/>
    <property type="project" value="TreeGrafter"/>
</dbReference>
<evidence type="ECO:0000313" key="4">
    <source>
        <dbReference type="Proteomes" id="UP000694425"/>
    </source>
</evidence>
<dbReference type="Ensembl" id="ENSNVIT00000025782.1">
    <property type="protein sequence ID" value="ENSNVIP00000022144.1"/>
    <property type="gene ID" value="ENSNVIG00000017288.1"/>
</dbReference>
<reference evidence="3" key="1">
    <citation type="submission" date="2025-08" db="UniProtKB">
        <authorList>
            <consortium name="Ensembl"/>
        </authorList>
    </citation>
    <scope>IDENTIFICATION</scope>
</reference>
<dbReference type="SMART" id="SM00248">
    <property type="entry name" value="ANK"/>
    <property type="match status" value="2"/>
</dbReference>
<reference evidence="3" key="2">
    <citation type="submission" date="2025-09" db="UniProtKB">
        <authorList>
            <consortium name="Ensembl"/>
        </authorList>
    </citation>
    <scope>IDENTIFICATION</scope>
</reference>
<dbReference type="Gene3D" id="1.25.40.20">
    <property type="entry name" value="Ankyrin repeat-containing domain"/>
    <property type="match status" value="1"/>
</dbReference>
<evidence type="ECO:0000256" key="2">
    <source>
        <dbReference type="SAM" id="MobiDB-lite"/>
    </source>
</evidence>
<dbReference type="InterPro" id="IPR036770">
    <property type="entry name" value="Ankyrin_rpt-contain_sf"/>
</dbReference>
<evidence type="ECO:0000256" key="1">
    <source>
        <dbReference type="PROSITE-ProRule" id="PRU00023"/>
    </source>
</evidence>
<keyword evidence="1" id="KW-0040">ANK repeat</keyword>
<organism evidence="3 4">
    <name type="scientific">Neovison vison</name>
    <name type="common">American mink</name>
    <name type="synonym">Mustela vison</name>
    <dbReference type="NCBI Taxonomy" id="452646"/>
    <lineage>
        <taxon>Eukaryota</taxon>
        <taxon>Metazoa</taxon>
        <taxon>Chordata</taxon>
        <taxon>Craniata</taxon>
        <taxon>Vertebrata</taxon>
        <taxon>Euteleostomi</taxon>
        <taxon>Mammalia</taxon>
        <taxon>Eutheria</taxon>
        <taxon>Laurasiatheria</taxon>
        <taxon>Carnivora</taxon>
        <taxon>Caniformia</taxon>
        <taxon>Musteloidea</taxon>
        <taxon>Mustelidae</taxon>
        <taxon>Mustelinae</taxon>
        <taxon>Neogale</taxon>
    </lineage>
</organism>
<evidence type="ECO:0000313" key="3">
    <source>
        <dbReference type="Ensembl" id="ENSNVIP00000022144.1"/>
    </source>
</evidence>
<dbReference type="GeneTree" id="ENSGT00940000161178"/>
<keyword evidence="4" id="KW-1185">Reference proteome</keyword>
<feature type="compositionally biased region" description="Acidic residues" evidence="2">
    <location>
        <begin position="135"/>
        <end position="150"/>
    </location>
</feature>
<feature type="repeat" description="ANK" evidence="1">
    <location>
        <begin position="276"/>
        <end position="301"/>
    </location>
</feature>
<proteinExistence type="predicted"/>
<feature type="region of interest" description="Disordered" evidence="2">
    <location>
        <begin position="385"/>
        <end position="421"/>
    </location>
</feature>
<dbReference type="InterPro" id="IPR002110">
    <property type="entry name" value="Ankyrin_rpt"/>
</dbReference>
<name>A0A8C7BG28_NEOVI</name>
<dbReference type="PANTHER" id="PTHR24168">
    <property type="entry name" value="KN MOTIF AND ANKYRIN REPEAT DOMAIN-CONTAINING"/>
    <property type="match status" value="1"/>
</dbReference>
<dbReference type="SUPFAM" id="SSF48403">
    <property type="entry name" value="Ankyrin repeat"/>
    <property type="match status" value="1"/>
</dbReference>
<dbReference type="Pfam" id="PF12796">
    <property type="entry name" value="Ank_2"/>
    <property type="match status" value="1"/>
</dbReference>
<dbReference type="PROSITE" id="PS50088">
    <property type="entry name" value="ANK_REPEAT"/>
    <property type="match status" value="1"/>
</dbReference>
<dbReference type="GO" id="GO:0005737">
    <property type="term" value="C:cytoplasm"/>
    <property type="evidence" value="ECO:0007669"/>
    <property type="project" value="TreeGrafter"/>
</dbReference>
<feature type="compositionally biased region" description="Basic and acidic residues" evidence="2">
    <location>
        <begin position="162"/>
        <end position="176"/>
    </location>
</feature>
<feature type="compositionally biased region" description="Acidic residues" evidence="2">
    <location>
        <begin position="177"/>
        <end position="190"/>
    </location>
</feature>
<dbReference type="PROSITE" id="PS50297">
    <property type="entry name" value="ANK_REP_REGION"/>
    <property type="match status" value="1"/>
</dbReference>
<protein>
    <submittedName>
        <fullName evidence="3">KN motif and ankyrin repeat domains 3</fullName>
    </submittedName>
</protein>
<accession>A0A8C7BG28</accession>
<dbReference type="GO" id="GO:0030837">
    <property type="term" value="P:negative regulation of actin filament polymerization"/>
    <property type="evidence" value="ECO:0007669"/>
    <property type="project" value="InterPro"/>
</dbReference>